<dbReference type="VEuPathDB" id="FungiDB:FUN_025171"/>
<evidence type="ECO:0000256" key="1">
    <source>
        <dbReference type="SAM" id="Coils"/>
    </source>
</evidence>
<feature type="coiled-coil region" evidence="1">
    <location>
        <begin position="38"/>
        <end position="86"/>
    </location>
</feature>
<evidence type="ECO:0000313" key="3">
    <source>
        <dbReference type="Proteomes" id="UP000233469"/>
    </source>
</evidence>
<proteinExistence type="predicted"/>
<keyword evidence="1" id="KW-0175">Coiled coil</keyword>
<organism evidence="2 3">
    <name type="scientific">Rhizophagus irregularis</name>
    <dbReference type="NCBI Taxonomy" id="588596"/>
    <lineage>
        <taxon>Eukaryota</taxon>
        <taxon>Fungi</taxon>
        <taxon>Fungi incertae sedis</taxon>
        <taxon>Mucoromycota</taxon>
        <taxon>Glomeromycotina</taxon>
        <taxon>Glomeromycetes</taxon>
        <taxon>Glomerales</taxon>
        <taxon>Glomeraceae</taxon>
        <taxon>Rhizophagus</taxon>
    </lineage>
</organism>
<dbReference type="EMBL" id="LLXL01006985">
    <property type="protein sequence ID" value="PKK55715.1"/>
    <property type="molecule type" value="Genomic_DNA"/>
</dbReference>
<comment type="caution">
    <text evidence="2">The sequence shown here is derived from an EMBL/GenBank/DDBJ whole genome shotgun (WGS) entry which is preliminary data.</text>
</comment>
<dbReference type="Proteomes" id="UP000233469">
    <property type="component" value="Unassembled WGS sequence"/>
</dbReference>
<protein>
    <submittedName>
        <fullName evidence="2">Uncharacterized protein</fullName>
    </submittedName>
</protein>
<reference evidence="2 3" key="1">
    <citation type="submission" date="2016-04" db="EMBL/GenBank/DDBJ databases">
        <title>Genome analyses suggest a sexual origin of heterokaryosis in a supposedly ancient asexual fungus.</title>
        <authorList>
            <person name="Ropars J."/>
            <person name="Sedzielewska K."/>
            <person name="Noel J."/>
            <person name="Charron P."/>
            <person name="Farinelli L."/>
            <person name="Marton T."/>
            <person name="Kruger M."/>
            <person name="Pelin A."/>
            <person name="Brachmann A."/>
            <person name="Corradi N."/>
        </authorList>
    </citation>
    <scope>NUCLEOTIDE SEQUENCE [LARGE SCALE GENOMIC DNA]</scope>
    <source>
        <strain evidence="2 3">C2</strain>
    </source>
</reference>
<gene>
    <name evidence="2" type="ORF">RhiirC2_801685</name>
</gene>
<accession>A0A2N1M254</accession>
<sequence length="148" mass="17377">MVTDQKQSSDISSEQEAIRYTEKLAQAFGLNEQNAEMYSTLSGENRALKKQLEDYHSQHNTLERRVKRLERDVGSLKIKLQDLDEYVDRETVVDLIHEIVPTLINEKSRVLPIRPSLLRNLIRKKILKRQAQRKDSEEKLHIVKNKNN</sequence>
<name>A0A2N1M254_9GLOM</name>
<dbReference type="VEuPathDB" id="FungiDB:RhiirA1_495451"/>
<reference evidence="2 3" key="2">
    <citation type="submission" date="2017-10" db="EMBL/GenBank/DDBJ databases">
        <title>Extensive intraspecific genome diversity in a model arbuscular mycorrhizal fungus.</title>
        <authorList>
            <person name="Chen E.C.H."/>
            <person name="Morin E."/>
            <person name="Baudet D."/>
            <person name="Noel J."/>
            <person name="Ndikumana S."/>
            <person name="Charron P."/>
            <person name="St-Onge C."/>
            <person name="Giorgi J."/>
            <person name="Grigoriev I.V."/>
            <person name="Roux C."/>
            <person name="Martin F.M."/>
            <person name="Corradi N."/>
        </authorList>
    </citation>
    <scope>NUCLEOTIDE SEQUENCE [LARGE SCALE GENOMIC DNA]</scope>
    <source>
        <strain evidence="2 3">C2</strain>
    </source>
</reference>
<dbReference type="AlphaFoldDB" id="A0A2N1M254"/>
<evidence type="ECO:0000313" key="2">
    <source>
        <dbReference type="EMBL" id="PKK55715.1"/>
    </source>
</evidence>
<dbReference type="VEuPathDB" id="FungiDB:RhiirFUN_016577"/>